<dbReference type="VEuPathDB" id="PiroplasmaDB:TA12800"/>
<organism evidence="7">
    <name type="scientific">Theileria annulata</name>
    <dbReference type="NCBI Taxonomy" id="5874"/>
    <lineage>
        <taxon>Eukaryota</taxon>
        <taxon>Sar</taxon>
        <taxon>Alveolata</taxon>
        <taxon>Apicomplexa</taxon>
        <taxon>Aconoidasida</taxon>
        <taxon>Piroplasmida</taxon>
        <taxon>Theileriidae</taxon>
        <taxon>Theileria</taxon>
    </lineage>
</organism>
<keyword evidence="3" id="KW-0378">Hydrolase</keyword>
<dbReference type="InterPro" id="IPR016130">
    <property type="entry name" value="Tyr_Pase_AS"/>
</dbReference>
<dbReference type="SUPFAM" id="SSF52799">
    <property type="entry name" value="(Phosphotyrosine protein) phosphatases II"/>
    <property type="match status" value="1"/>
</dbReference>
<dbReference type="PROSITE" id="PS00383">
    <property type="entry name" value="TYR_PHOSPHATASE_1"/>
    <property type="match status" value="1"/>
</dbReference>
<dbReference type="EMBL" id="UIVT01000002">
    <property type="protein sequence ID" value="SVP91458.1"/>
    <property type="molecule type" value="Genomic_DNA"/>
</dbReference>
<reference evidence="7" key="1">
    <citation type="submission" date="2018-07" db="EMBL/GenBank/DDBJ databases">
        <authorList>
            <person name="Quirk P.G."/>
            <person name="Krulwich T.A."/>
        </authorList>
    </citation>
    <scope>NUCLEOTIDE SEQUENCE</scope>
    <source>
        <strain evidence="7">Anand</strain>
    </source>
</reference>
<name>A0A3B0NBN0_THEAN</name>
<dbReference type="GO" id="GO:0004725">
    <property type="term" value="F:protein tyrosine phosphatase activity"/>
    <property type="evidence" value="ECO:0007669"/>
    <property type="project" value="UniProtKB-EC"/>
</dbReference>
<gene>
    <name evidence="6" type="ORF">TAT_000180100</name>
    <name evidence="7" type="ORF">TAV_000180300</name>
</gene>
<dbReference type="InterPro" id="IPR000387">
    <property type="entry name" value="Tyr_Pase_dom"/>
</dbReference>
<evidence type="ECO:0000313" key="6">
    <source>
        <dbReference type="EMBL" id="SVP91458.1"/>
    </source>
</evidence>
<dbReference type="EMBL" id="UIVS01000002">
    <property type="protein sequence ID" value="SVP91788.1"/>
    <property type="molecule type" value="Genomic_DNA"/>
</dbReference>
<dbReference type="Gene3D" id="3.90.190.10">
    <property type="entry name" value="Protein tyrosine phosphatase superfamily"/>
    <property type="match status" value="1"/>
</dbReference>
<dbReference type="InterPro" id="IPR000340">
    <property type="entry name" value="Dual-sp_phosphatase_cat-dom"/>
</dbReference>
<evidence type="ECO:0000313" key="7">
    <source>
        <dbReference type="EMBL" id="SVP91788.1"/>
    </source>
</evidence>
<dbReference type="GO" id="GO:0008138">
    <property type="term" value="F:protein tyrosine/serine/threonine phosphatase activity"/>
    <property type="evidence" value="ECO:0007669"/>
    <property type="project" value="TreeGrafter"/>
</dbReference>
<evidence type="ECO:0000256" key="2">
    <source>
        <dbReference type="ARBA" id="ARBA00013064"/>
    </source>
</evidence>
<keyword evidence="4" id="KW-0904">Protein phosphatase</keyword>
<dbReference type="PANTHER" id="PTHR45848:SF4">
    <property type="entry name" value="DUAL SPECIFICITY PROTEIN PHOSPHATASE 12"/>
    <property type="match status" value="1"/>
</dbReference>
<sequence length="360" mass="42300">MVKIIEGLHVGSFNAVNKLFLPTKSDKYIETLKKSNVESDSVQNVNTAIVSVCHDVPYWCQVRSSRENKHFAVKDEKLSDLYNSNFSNSYLNLHFDLVLPSKDDESDVEFEDGFMFVLHSIIFADDQPEERFYKAFKFSYELFEYILSLEKGLVYVHCQLGLCRSTSLICSYLMRKWKRPFLEVKRYMKSVHPKTAISHYFEYQMILYYKNGFKIEDENVFFNYYLKTLDSYLRNRHNLNLETEKDPQFVYSCKTCRTTLFSDNNIIKHEENGKQHKASECNSIFIEPMMWMKDLELQSGKMLCSNDNCNAKLGSFSWHGRNCSCGHLQVPAFQVQMSKVDRFEYSNDDVPPKDDNLQVK</sequence>
<accession>A0A3B0NBN0</accession>
<evidence type="ECO:0000256" key="3">
    <source>
        <dbReference type="ARBA" id="ARBA00022801"/>
    </source>
</evidence>
<dbReference type="AlphaFoldDB" id="A0A3B0NBN0"/>
<dbReference type="PANTHER" id="PTHR45848">
    <property type="entry name" value="DUAL SPECIFICITY PROTEIN PHOSPHATASE 12 FAMILY MEMBER"/>
    <property type="match status" value="1"/>
</dbReference>
<proteinExistence type="inferred from homology"/>
<evidence type="ECO:0000256" key="4">
    <source>
        <dbReference type="ARBA" id="ARBA00022912"/>
    </source>
</evidence>
<evidence type="ECO:0000259" key="5">
    <source>
        <dbReference type="PROSITE" id="PS50056"/>
    </source>
</evidence>
<evidence type="ECO:0000256" key="1">
    <source>
        <dbReference type="ARBA" id="ARBA00008601"/>
    </source>
</evidence>
<dbReference type="InterPro" id="IPR029021">
    <property type="entry name" value="Prot-tyrosine_phosphatase-like"/>
</dbReference>
<comment type="similarity">
    <text evidence="1">Belongs to the protein-tyrosine phosphatase family. Non-receptor class dual specificity subfamily.</text>
</comment>
<protein>
    <recommendedName>
        <fullName evidence="2">protein-tyrosine-phosphatase</fullName>
        <ecNumber evidence="2">3.1.3.48</ecNumber>
    </recommendedName>
</protein>
<dbReference type="PROSITE" id="PS50056">
    <property type="entry name" value="TYR_PHOSPHATASE_2"/>
    <property type="match status" value="1"/>
</dbReference>
<dbReference type="Pfam" id="PF00782">
    <property type="entry name" value="DSPc"/>
    <property type="match status" value="1"/>
</dbReference>
<dbReference type="EC" id="3.1.3.48" evidence="2"/>
<feature type="domain" description="Tyrosine specific protein phosphatases" evidence="5">
    <location>
        <begin position="130"/>
        <end position="193"/>
    </location>
</feature>